<gene>
    <name evidence="1" type="ORF">UFOPK1722_00557</name>
</gene>
<reference evidence="1" key="1">
    <citation type="submission" date="2020-05" db="EMBL/GenBank/DDBJ databases">
        <authorList>
            <person name="Chiriac C."/>
            <person name="Salcher M."/>
            <person name="Ghai R."/>
            <person name="Kavagutti S V."/>
        </authorList>
    </citation>
    <scope>NUCLEOTIDE SEQUENCE</scope>
</reference>
<name>A0A6J6EB07_9ZZZZ</name>
<proteinExistence type="predicted"/>
<accession>A0A6J6EB07</accession>
<evidence type="ECO:0000313" key="1">
    <source>
        <dbReference type="EMBL" id="CAB4573720.1"/>
    </source>
</evidence>
<dbReference type="AlphaFoldDB" id="A0A6J6EB07"/>
<organism evidence="1">
    <name type="scientific">freshwater metagenome</name>
    <dbReference type="NCBI Taxonomy" id="449393"/>
    <lineage>
        <taxon>unclassified sequences</taxon>
        <taxon>metagenomes</taxon>
        <taxon>ecological metagenomes</taxon>
    </lineage>
</organism>
<dbReference type="EMBL" id="CAEZTS010000035">
    <property type="protein sequence ID" value="CAB4573720.1"/>
    <property type="molecule type" value="Genomic_DNA"/>
</dbReference>
<sequence>MVPLSAVESVYVNVALVMVLLKVVQVDPSVERCTV</sequence>
<protein>
    <submittedName>
        <fullName evidence="1">Unannotated protein</fullName>
    </submittedName>
</protein>